<evidence type="ECO:0000256" key="3">
    <source>
        <dbReference type="ARBA" id="ARBA00022729"/>
    </source>
</evidence>
<evidence type="ECO:0000256" key="2">
    <source>
        <dbReference type="ARBA" id="ARBA00006275"/>
    </source>
</evidence>
<dbReference type="Pfam" id="PF14322">
    <property type="entry name" value="SusD-like_3"/>
    <property type="match status" value="1"/>
</dbReference>
<dbReference type="RefSeq" id="WP_166250198.1">
    <property type="nucleotide sequence ID" value="NZ_CP049616.1"/>
</dbReference>
<dbReference type="AlphaFoldDB" id="A0A6G7J869"/>
<keyword evidence="5" id="KW-0998">Cell outer membrane</keyword>
<dbReference type="KEGG" id="mut:GVT53_19805"/>
<dbReference type="Gene3D" id="1.25.40.390">
    <property type="match status" value="1"/>
</dbReference>
<gene>
    <name evidence="8" type="ORF">GVT53_19805</name>
</gene>
<dbReference type="InterPro" id="IPR033985">
    <property type="entry name" value="SusD-like_N"/>
</dbReference>
<reference evidence="8 9" key="1">
    <citation type="submission" date="2020-02" db="EMBL/GenBank/DDBJ databases">
        <title>Complete genome of Muricauda sp. 501str8.</title>
        <authorList>
            <person name="Dong B."/>
            <person name="Zhu S."/>
            <person name="Yang J."/>
            <person name="Chen J."/>
        </authorList>
    </citation>
    <scope>NUCLEOTIDE SEQUENCE [LARGE SCALE GENOMIC DNA]</scope>
    <source>
        <strain evidence="8 9">501str8</strain>
    </source>
</reference>
<dbReference type="InterPro" id="IPR012944">
    <property type="entry name" value="SusD_RagB_dom"/>
</dbReference>
<dbReference type="InterPro" id="IPR011990">
    <property type="entry name" value="TPR-like_helical_dom_sf"/>
</dbReference>
<evidence type="ECO:0000259" key="7">
    <source>
        <dbReference type="Pfam" id="PF14322"/>
    </source>
</evidence>
<keyword evidence="3" id="KW-0732">Signal</keyword>
<dbReference type="EMBL" id="CP049616">
    <property type="protein sequence ID" value="QII46829.1"/>
    <property type="molecule type" value="Genomic_DNA"/>
</dbReference>
<sequence length="479" mass="54710">MKKIDKTRYHKRTAIKSFVKNPILSRPYQILILQCLLLLGCTEFVEVDPPQNILIAETVFEDPATVESAMANLYFNMREQGMVSGNFGLTPTLGIYADELDYYGFNVDLAQFYNHNIIATNNRVELWWNQAYSLIYGANAIIEGVESSKALSSSERNKFKGEALFIRSYMHSQLVGLFGDVPYIKTTDYEENNRVSRLPESAVYDNIIVDLEEAVELLEGQEPVTSNRVIPDAYAAKALLARMHLYVRDWEQAVSYATDLMENFQLEMDLDRVFLKASTETIWQLQADDQFPINTSEGGTLTIELVPGQTYALTEELLSSFEENDLRYEEWTEPISDTDDTITFYYPHKYKADYNETESLEYSILFRLAEQYLIRAEASARLGNLIGAANDLNQIRERAGLATTQANTQTELLEAILKERQLELFTEQGHRWFDLKRTGNAANILDGIKPNWNDTNLLLPIPESQLELNPNLLPQNAGY</sequence>
<evidence type="ECO:0000313" key="8">
    <source>
        <dbReference type="EMBL" id="QII46829.1"/>
    </source>
</evidence>
<keyword evidence="9" id="KW-1185">Reference proteome</keyword>
<evidence type="ECO:0000256" key="4">
    <source>
        <dbReference type="ARBA" id="ARBA00023136"/>
    </source>
</evidence>
<evidence type="ECO:0000259" key="6">
    <source>
        <dbReference type="Pfam" id="PF07980"/>
    </source>
</evidence>
<accession>A0A6G7J869</accession>
<feature type="domain" description="SusD-like N-terminal" evidence="7">
    <location>
        <begin position="59"/>
        <end position="245"/>
    </location>
</feature>
<keyword evidence="4" id="KW-0472">Membrane</keyword>
<name>A0A6G7J869_9FLAO</name>
<dbReference type="Pfam" id="PF07980">
    <property type="entry name" value="SusD_RagB"/>
    <property type="match status" value="1"/>
</dbReference>
<dbReference type="CDD" id="cd08977">
    <property type="entry name" value="SusD"/>
    <property type="match status" value="1"/>
</dbReference>
<proteinExistence type="inferred from homology"/>
<evidence type="ECO:0000313" key="9">
    <source>
        <dbReference type="Proteomes" id="UP000502928"/>
    </source>
</evidence>
<comment type="subcellular location">
    <subcellularLocation>
        <location evidence="1">Cell outer membrane</location>
    </subcellularLocation>
</comment>
<comment type="similarity">
    <text evidence="2">Belongs to the SusD family.</text>
</comment>
<dbReference type="Proteomes" id="UP000502928">
    <property type="component" value="Chromosome"/>
</dbReference>
<evidence type="ECO:0000256" key="1">
    <source>
        <dbReference type="ARBA" id="ARBA00004442"/>
    </source>
</evidence>
<dbReference type="GO" id="GO:0009279">
    <property type="term" value="C:cell outer membrane"/>
    <property type="evidence" value="ECO:0007669"/>
    <property type="project" value="UniProtKB-SubCell"/>
</dbReference>
<organism evidence="8 9">
    <name type="scientific">Flagellimonas oceani</name>
    <dbReference type="NCBI Taxonomy" id="2698672"/>
    <lineage>
        <taxon>Bacteria</taxon>
        <taxon>Pseudomonadati</taxon>
        <taxon>Bacteroidota</taxon>
        <taxon>Flavobacteriia</taxon>
        <taxon>Flavobacteriales</taxon>
        <taxon>Flavobacteriaceae</taxon>
        <taxon>Flagellimonas</taxon>
    </lineage>
</organism>
<dbReference type="SUPFAM" id="SSF48452">
    <property type="entry name" value="TPR-like"/>
    <property type="match status" value="1"/>
</dbReference>
<evidence type="ECO:0000256" key="5">
    <source>
        <dbReference type="ARBA" id="ARBA00023237"/>
    </source>
</evidence>
<protein>
    <submittedName>
        <fullName evidence="8">RagB/SusD family nutrient uptake outer membrane protein</fullName>
    </submittedName>
</protein>
<feature type="domain" description="RagB/SusD" evidence="6">
    <location>
        <begin position="319"/>
        <end position="479"/>
    </location>
</feature>